<dbReference type="SUPFAM" id="SSF51182">
    <property type="entry name" value="RmlC-like cupins"/>
    <property type="match status" value="2"/>
</dbReference>
<dbReference type="Proteomes" id="UP001249020">
    <property type="component" value="Unassembled WGS sequence"/>
</dbReference>
<evidence type="ECO:0000313" key="2">
    <source>
        <dbReference type="EMBL" id="MDT0582120.1"/>
    </source>
</evidence>
<dbReference type="EMBL" id="JAVRIE010000002">
    <property type="protein sequence ID" value="MDT0582120.1"/>
    <property type="molecule type" value="Genomic_DNA"/>
</dbReference>
<dbReference type="InterPro" id="IPR014710">
    <property type="entry name" value="RmlC-like_jellyroll"/>
</dbReference>
<dbReference type="InterPro" id="IPR025979">
    <property type="entry name" value="ChrR-like_cupin_dom"/>
</dbReference>
<dbReference type="CDD" id="cd20303">
    <property type="entry name" value="cupin_ChrR_1"/>
    <property type="match status" value="1"/>
</dbReference>
<proteinExistence type="predicted"/>
<keyword evidence="3" id="KW-1185">Reference proteome</keyword>
<dbReference type="Gene3D" id="2.60.120.10">
    <property type="entry name" value="Jelly Rolls"/>
    <property type="match status" value="1"/>
</dbReference>
<dbReference type="Pfam" id="PF12973">
    <property type="entry name" value="Cupin_7"/>
    <property type="match status" value="1"/>
</dbReference>
<gene>
    <name evidence="2" type="ORF">RM544_06200</name>
</gene>
<accession>A0AAW8R2N3</accession>
<sequence>MEIRADFSKREVVHSETLEWVASPMPGVDRRALDRVGDEVARATSIVRYAPNSEFSPHVHTGGEEFVVLEGVFQDEHGDFPAGSYIRNPPQSSHKPGSDDGCIIFVKLWQFQMDDRTHVRLQMNDLSAQPIHVNSDLMQTTLYSDDHEEVSLLSAAANTEIYIDKPGGIEILVLEGDMVEQNDTLVKNSWLRLPVGTILNAQAGEYGVKFWMKTGNLSDVEEQIKRVKLATKK</sequence>
<dbReference type="RefSeq" id="WP_311360902.1">
    <property type="nucleotide sequence ID" value="NZ_JAVRIE010000002.1"/>
</dbReference>
<dbReference type="AlphaFoldDB" id="A0AAW8R2N3"/>
<reference evidence="2 3" key="1">
    <citation type="submission" date="2023-09" db="EMBL/GenBank/DDBJ databases">
        <authorList>
            <person name="Rey-Velasco X."/>
        </authorList>
    </citation>
    <scope>NUCLEOTIDE SEQUENCE [LARGE SCALE GENOMIC DNA]</scope>
    <source>
        <strain evidence="2 3">W409</strain>
    </source>
</reference>
<name>A0AAW8R2N3_9ALTE</name>
<evidence type="ECO:0000259" key="1">
    <source>
        <dbReference type="Pfam" id="PF12973"/>
    </source>
</evidence>
<comment type="caution">
    <text evidence="2">The sequence shown here is derived from an EMBL/GenBank/DDBJ whole genome shotgun (WGS) entry which is preliminary data.</text>
</comment>
<evidence type="ECO:0000313" key="3">
    <source>
        <dbReference type="Proteomes" id="UP001249020"/>
    </source>
</evidence>
<organism evidence="2 3">
    <name type="scientific">Brumicola blandensis</name>
    <dbReference type="NCBI Taxonomy" id="3075611"/>
    <lineage>
        <taxon>Bacteria</taxon>
        <taxon>Pseudomonadati</taxon>
        <taxon>Pseudomonadota</taxon>
        <taxon>Gammaproteobacteria</taxon>
        <taxon>Alteromonadales</taxon>
        <taxon>Alteromonadaceae</taxon>
        <taxon>Brumicola</taxon>
    </lineage>
</organism>
<protein>
    <submittedName>
        <fullName evidence="2">Cupin domain-containing protein</fullName>
    </submittedName>
</protein>
<feature type="domain" description="ChrR-like cupin" evidence="1">
    <location>
        <begin position="9"/>
        <end position="112"/>
    </location>
</feature>
<dbReference type="InterPro" id="IPR011051">
    <property type="entry name" value="RmlC_Cupin_sf"/>
</dbReference>